<evidence type="ECO:0000313" key="2">
    <source>
        <dbReference type="Proteomes" id="UP000183988"/>
    </source>
</evidence>
<organism evidence="1 2">
    <name type="scientific">Ornithinibacillus halophilus</name>
    <dbReference type="NCBI Taxonomy" id="930117"/>
    <lineage>
        <taxon>Bacteria</taxon>
        <taxon>Bacillati</taxon>
        <taxon>Bacillota</taxon>
        <taxon>Bacilli</taxon>
        <taxon>Bacillales</taxon>
        <taxon>Bacillaceae</taxon>
        <taxon>Ornithinibacillus</taxon>
    </lineage>
</organism>
<dbReference type="RefSeq" id="WP_072891225.1">
    <property type="nucleotide sequence ID" value="NZ_FQVW01000033.1"/>
</dbReference>
<evidence type="ECO:0008006" key="3">
    <source>
        <dbReference type="Google" id="ProtNLM"/>
    </source>
</evidence>
<gene>
    <name evidence="1" type="ORF">SAMN05216225_10331</name>
</gene>
<reference evidence="1 2" key="1">
    <citation type="submission" date="2016-11" db="EMBL/GenBank/DDBJ databases">
        <authorList>
            <person name="Jaros S."/>
            <person name="Januszkiewicz K."/>
            <person name="Wedrychowicz H."/>
        </authorList>
    </citation>
    <scope>NUCLEOTIDE SEQUENCE [LARGE SCALE GENOMIC DNA]</scope>
    <source>
        <strain evidence="1 2">IBRC-M 10683</strain>
    </source>
</reference>
<dbReference type="Gene3D" id="3.30.1240.10">
    <property type="match status" value="1"/>
</dbReference>
<dbReference type="InterPro" id="IPR006379">
    <property type="entry name" value="HAD-SF_hydro_IIB"/>
</dbReference>
<dbReference type="InterPro" id="IPR000150">
    <property type="entry name" value="Cof"/>
</dbReference>
<dbReference type="AlphaFoldDB" id="A0A1M5JRF7"/>
<dbReference type="Proteomes" id="UP000183988">
    <property type="component" value="Unassembled WGS sequence"/>
</dbReference>
<accession>A0A1M5JRF7</accession>
<dbReference type="EMBL" id="FQVW01000033">
    <property type="protein sequence ID" value="SHG43134.1"/>
    <property type="molecule type" value="Genomic_DNA"/>
</dbReference>
<protein>
    <recommendedName>
        <fullName evidence="3">Cof subfamily of IIB subfamily of haloacid dehalogenase superfamily/HAD-superfamily hydrolase, subfamily IIB</fullName>
    </recommendedName>
</protein>
<dbReference type="InterPro" id="IPR036412">
    <property type="entry name" value="HAD-like_sf"/>
</dbReference>
<proteinExistence type="predicted"/>
<dbReference type="OrthoDB" id="9810101at2"/>
<dbReference type="STRING" id="930117.SAMN05216225_10331"/>
<dbReference type="PROSITE" id="PS01229">
    <property type="entry name" value="COF_2"/>
    <property type="match status" value="1"/>
</dbReference>
<dbReference type="GO" id="GO:0000287">
    <property type="term" value="F:magnesium ion binding"/>
    <property type="evidence" value="ECO:0007669"/>
    <property type="project" value="TreeGrafter"/>
</dbReference>
<dbReference type="PANTHER" id="PTHR10000">
    <property type="entry name" value="PHOSPHOSERINE PHOSPHATASE"/>
    <property type="match status" value="1"/>
</dbReference>
<dbReference type="SUPFAM" id="SSF56784">
    <property type="entry name" value="HAD-like"/>
    <property type="match status" value="1"/>
</dbReference>
<dbReference type="SFLD" id="SFLDG01140">
    <property type="entry name" value="C2.B:_Phosphomannomutase_and_P"/>
    <property type="match status" value="1"/>
</dbReference>
<dbReference type="InterPro" id="IPR023214">
    <property type="entry name" value="HAD_sf"/>
</dbReference>
<dbReference type="NCBIfam" id="TIGR01484">
    <property type="entry name" value="HAD-SF-IIB"/>
    <property type="match status" value="1"/>
</dbReference>
<sequence>MTYNILFLDIDGTILKPDHTYTALTKEAITKAIEKGLEVFLATGRPIHEIDDLAEDLGIQSLIGYNGAYATYQDRTIINEPMDSSIVKKFINIASEKNHELVMYTNERNYFTTLNTPEIDRFIKIFNLHKNNRVNEDILENILGMTIINMDPEDTTLYEFDDDILLSQVNIDGVRRCYDVIRTTVNKGQAIKRVLRELQIHKENSIAFGDGMNDKEMLQAVGEGVAMGNANPDLLNYAKHQTTTVEKSGIYYGLKKLNIIS</sequence>
<dbReference type="PANTHER" id="PTHR10000:SF25">
    <property type="entry name" value="PHOSPHATASE YKRA-RELATED"/>
    <property type="match status" value="1"/>
</dbReference>
<dbReference type="Pfam" id="PF08282">
    <property type="entry name" value="Hydrolase_3"/>
    <property type="match status" value="1"/>
</dbReference>
<name>A0A1M5JRF7_9BACI</name>
<dbReference type="NCBIfam" id="TIGR00099">
    <property type="entry name" value="Cof-subfamily"/>
    <property type="match status" value="1"/>
</dbReference>
<dbReference type="Gene3D" id="3.40.50.1000">
    <property type="entry name" value="HAD superfamily/HAD-like"/>
    <property type="match status" value="1"/>
</dbReference>
<dbReference type="GO" id="GO:0016791">
    <property type="term" value="F:phosphatase activity"/>
    <property type="evidence" value="ECO:0007669"/>
    <property type="project" value="TreeGrafter"/>
</dbReference>
<keyword evidence="2" id="KW-1185">Reference proteome</keyword>
<dbReference type="GO" id="GO:0005829">
    <property type="term" value="C:cytosol"/>
    <property type="evidence" value="ECO:0007669"/>
    <property type="project" value="TreeGrafter"/>
</dbReference>
<dbReference type="SFLD" id="SFLDS00003">
    <property type="entry name" value="Haloacid_Dehalogenase"/>
    <property type="match status" value="1"/>
</dbReference>
<evidence type="ECO:0000313" key="1">
    <source>
        <dbReference type="EMBL" id="SHG43134.1"/>
    </source>
</evidence>